<accession>A0A556U672</accession>
<protein>
    <submittedName>
        <fullName evidence="3">TERF1-interacting nuclear factor 2</fullName>
    </submittedName>
</protein>
<evidence type="ECO:0000259" key="2">
    <source>
        <dbReference type="Pfam" id="PF14973"/>
    </source>
</evidence>
<dbReference type="Pfam" id="PF14973">
    <property type="entry name" value="TINF2_N"/>
    <property type="match status" value="1"/>
</dbReference>
<feature type="compositionally biased region" description="Basic and acidic residues" evidence="1">
    <location>
        <begin position="392"/>
        <end position="411"/>
    </location>
</feature>
<feature type="compositionally biased region" description="Basic and acidic residues" evidence="1">
    <location>
        <begin position="373"/>
        <end position="382"/>
    </location>
</feature>
<feature type="region of interest" description="Disordered" evidence="1">
    <location>
        <begin position="1"/>
        <end position="22"/>
    </location>
</feature>
<sequence>MRSGSTRSKNNNNTNDEPLPTASLRLLAPPLRLVSAAMWKVMQQRDAMHYGKVEEFVTSVSETVPGLLSYRHQAKLSVGLRARLILELLHVAQDSNHELIFSQLERLRAPALPNSKKIRKDEKVEQAVKNFHTLVQTLLKNPAEREQFFKEEFDSQYGPQFDSALEKLLWEFLTRLDQLLPVPDLAQTVSWLTAAPAVIEECARSASQPQLLRTLLQHEKCLGHLDSAASIPSSTGDSILSSLSLPLSGKVQDSNQSEFTRSQTTSRTSPTSTTQKGNKRQVRGSVSHIPPVIGLISTTDIPHAASTNPNVESDSDQERDEVDSVGSVGSVYTRVRTRSCRKSEILENVPDKEQGVEKVLITAISQTPPTSSEVKKGDESRIRAVKRNSGKSGEKDKQGMRSGDKMLDLGQKRKRKDSSNTSLKNSKDTKSQEEEKEVLHADLASCMKPLRVIIPRLDMNSSSLRESLKDSNEKEHTTTSSVKSATEGVFAARHLNAGSRKRKLDPFETPEKNQSSKIDKQLALPASPHLRLYRWKIQLFTKRYCKTKSDTYIPTLHEFWTPPFFRRDLLSPGNGCR</sequence>
<feature type="region of interest" description="Disordered" evidence="1">
    <location>
        <begin position="464"/>
        <end position="483"/>
    </location>
</feature>
<feature type="region of interest" description="Disordered" evidence="1">
    <location>
        <begin position="363"/>
        <end position="436"/>
    </location>
</feature>
<dbReference type="InterPro" id="IPR029400">
    <property type="entry name" value="TINF2_N"/>
</dbReference>
<dbReference type="InterPro" id="IPR039098">
    <property type="entry name" value="TINF2"/>
</dbReference>
<name>A0A556U672_BAGYA</name>
<feature type="compositionally biased region" description="Polar residues" evidence="1">
    <location>
        <begin position="1"/>
        <end position="16"/>
    </location>
</feature>
<feature type="region of interest" description="Disordered" evidence="1">
    <location>
        <begin position="248"/>
        <end position="327"/>
    </location>
</feature>
<dbReference type="CDD" id="cd11657">
    <property type="entry name" value="TIN2_N"/>
    <property type="match status" value="1"/>
</dbReference>
<dbReference type="GO" id="GO:1904356">
    <property type="term" value="P:regulation of telomere maintenance via telomere lengthening"/>
    <property type="evidence" value="ECO:0007669"/>
    <property type="project" value="TreeGrafter"/>
</dbReference>
<evidence type="ECO:0000313" key="3">
    <source>
        <dbReference type="EMBL" id="TSN12244.1"/>
    </source>
</evidence>
<gene>
    <name evidence="3" type="ORF">Baya_9365</name>
</gene>
<feature type="compositionally biased region" description="Acidic residues" evidence="1">
    <location>
        <begin position="313"/>
        <end position="323"/>
    </location>
</feature>
<evidence type="ECO:0000256" key="1">
    <source>
        <dbReference type="SAM" id="MobiDB-lite"/>
    </source>
</evidence>
<dbReference type="GO" id="GO:0016233">
    <property type="term" value="P:telomere capping"/>
    <property type="evidence" value="ECO:0007669"/>
    <property type="project" value="InterPro"/>
</dbReference>
<dbReference type="OrthoDB" id="8652439at2759"/>
<dbReference type="GO" id="GO:0070187">
    <property type="term" value="C:shelterin complex"/>
    <property type="evidence" value="ECO:0007669"/>
    <property type="project" value="InterPro"/>
</dbReference>
<dbReference type="AlphaFoldDB" id="A0A556U672"/>
<proteinExistence type="predicted"/>
<keyword evidence="4" id="KW-1185">Reference proteome</keyword>
<reference evidence="3 4" key="1">
    <citation type="journal article" date="2019" name="Genome Biol. Evol.">
        <title>Whole-Genome Sequencing of the Giant Devil Catfish, Bagarius yarrelli.</title>
        <authorList>
            <person name="Jiang W."/>
            <person name="Lv Y."/>
            <person name="Cheng L."/>
            <person name="Yang K."/>
            <person name="Chao B."/>
            <person name="Wang X."/>
            <person name="Li Y."/>
            <person name="Pan X."/>
            <person name="You X."/>
            <person name="Zhang Y."/>
            <person name="Yang J."/>
            <person name="Li J."/>
            <person name="Zhang X."/>
            <person name="Liu S."/>
            <person name="Sun C."/>
            <person name="Yang J."/>
            <person name="Shi Q."/>
        </authorList>
    </citation>
    <scope>NUCLEOTIDE SEQUENCE [LARGE SCALE GENOMIC DNA]</scope>
    <source>
        <strain evidence="3">JWS20170419001</strain>
        <tissue evidence="3">Muscle</tissue>
    </source>
</reference>
<evidence type="ECO:0000313" key="4">
    <source>
        <dbReference type="Proteomes" id="UP000319801"/>
    </source>
</evidence>
<feature type="compositionally biased region" description="Polar residues" evidence="1">
    <location>
        <begin position="296"/>
        <end position="312"/>
    </location>
</feature>
<feature type="domain" description="TERF1-interacting nuclear factor 2 N-terminal" evidence="2">
    <location>
        <begin position="39"/>
        <end position="187"/>
    </location>
</feature>
<comment type="caution">
    <text evidence="3">The sequence shown here is derived from an EMBL/GenBank/DDBJ whole genome shotgun (WGS) entry which is preliminary data.</text>
</comment>
<feature type="compositionally biased region" description="Basic and acidic residues" evidence="1">
    <location>
        <begin position="466"/>
        <end position="477"/>
    </location>
</feature>
<feature type="compositionally biased region" description="Polar residues" evidence="1">
    <location>
        <begin position="363"/>
        <end position="372"/>
    </location>
</feature>
<organism evidence="3 4">
    <name type="scientific">Bagarius yarrelli</name>
    <name type="common">Goonch</name>
    <name type="synonym">Bagrus yarrelli</name>
    <dbReference type="NCBI Taxonomy" id="175774"/>
    <lineage>
        <taxon>Eukaryota</taxon>
        <taxon>Metazoa</taxon>
        <taxon>Chordata</taxon>
        <taxon>Craniata</taxon>
        <taxon>Vertebrata</taxon>
        <taxon>Euteleostomi</taxon>
        <taxon>Actinopterygii</taxon>
        <taxon>Neopterygii</taxon>
        <taxon>Teleostei</taxon>
        <taxon>Ostariophysi</taxon>
        <taxon>Siluriformes</taxon>
        <taxon>Sisoridae</taxon>
        <taxon>Sisorinae</taxon>
        <taxon>Bagarius</taxon>
    </lineage>
</organism>
<dbReference type="Proteomes" id="UP000319801">
    <property type="component" value="Unassembled WGS sequence"/>
</dbReference>
<feature type="compositionally biased region" description="Basic and acidic residues" evidence="1">
    <location>
        <begin position="425"/>
        <end position="436"/>
    </location>
</feature>
<dbReference type="PANTHER" id="PTHR15512:SF0">
    <property type="entry name" value="TERF1-INTERACTING NUCLEAR FACTOR 2"/>
    <property type="match status" value="1"/>
</dbReference>
<dbReference type="EMBL" id="VCAZ01000053">
    <property type="protein sequence ID" value="TSN12244.1"/>
    <property type="molecule type" value="Genomic_DNA"/>
</dbReference>
<dbReference type="PANTHER" id="PTHR15512">
    <property type="entry name" value="TERF1-INTERACTING NUCLEAR FACTOR 2"/>
    <property type="match status" value="1"/>
</dbReference>
<dbReference type="GO" id="GO:0042162">
    <property type="term" value="F:telomeric DNA binding"/>
    <property type="evidence" value="ECO:0007669"/>
    <property type="project" value="TreeGrafter"/>
</dbReference>
<feature type="compositionally biased region" description="Low complexity" evidence="1">
    <location>
        <begin position="260"/>
        <end position="275"/>
    </location>
</feature>